<dbReference type="Pfam" id="PF13456">
    <property type="entry name" value="RVT_3"/>
    <property type="match status" value="1"/>
</dbReference>
<dbReference type="AlphaFoldDB" id="A0A2K3LE22"/>
<dbReference type="InterPro" id="IPR012337">
    <property type="entry name" value="RNaseH-like_sf"/>
</dbReference>
<dbReference type="GO" id="GO:0004523">
    <property type="term" value="F:RNA-DNA hybrid ribonuclease activity"/>
    <property type="evidence" value="ECO:0007669"/>
    <property type="project" value="InterPro"/>
</dbReference>
<dbReference type="Proteomes" id="UP000236291">
    <property type="component" value="Unassembled WGS sequence"/>
</dbReference>
<dbReference type="InterPro" id="IPR044730">
    <property type="entry name" value="RNase_H-like_dom_plant"/>
</dbReference>
<dbReference type="SUPFAM" id="SSF53098">
    <property type="entry name" value="Ribonuclease H-like"/>
    <property type="match status" value="1"/>
</dbReference>
<accession>A0A2K3LE22</accession>
<dbReference type="Gene3D" id="3.30.420.10">
    <property type="entry name" value="Ribonuclease H-like superfamily/Ribonuclease H"/>
    <property type="match status" value="1"/>
</dbReference>
<dbReference type="PANTHER" id="PTHR47723">
    <property type="entry name" value="OS05G0353850 PROTEIN"/>
    <property type="match status" value="1"/>
</dbReference>
<protein>
    <submittedName>
        <fullName evidence="2">Ribonuclease H</fullName>
    </submittedName>
</protein>
<reference evidence="2 3" key="2">
    <citation type="journal article" date="2017" name="Front. Plant Sci.">
        <title>Gene Classification and Mining of Molecular Markers Useful in Red Clover (Trifolium pratense) Breeding.</title>
        <authorList>
            <person name="Istvanek J."/>
            <person name="Dluhosova J."/>
            <person name="Dluhos P."/>
            <person name="Patkova L."/>
            <person name="Nedelnik J."/>
            <person name="Repkova J."/>
        </authorList>
    </citation>
    <scope>NUCLEOTIDE SEQUENCE [LARGE SCALE GENOMIC DNA]</scope>
    <source>
        <strain evidence="3">cv. Tatra</strain>
        <tissue evidence="2">Young leaves</tissue>
    </source>
</reference>
<dbReference type="GO" id="GO:0003676">
    <property type="term" value="F:nucleic acid binding"/>
    <property type="evidence" value="ECO:0007669"/>
    <property type="project" value="InterPro"/>
</dbReference>
<name>A0A2K3LE22_TRIPR</name>
<feature type="domain" description="RNase H type-1" evidence="1">
    <location>
        <begin position="86"/>
        <end position="145"/>
    </location>
</feature>
<feature type="non-terminal residue" evidence="2">
    <location>
        <position position="1"/>
    </location>
</feature>
<gene>
    <name evidence="2" type="ORF">L195_g032731</name>
</gene>
<dbReference type="InterPro" id="IPR002156">
    <property type="entry name" value="RNaseH_domain"/>
</dbReference>
<dbReference type="CDD" id="cd06222">
    <property type="entry name" value="RNase_H_like"/>
    <property type="match status" value="1"/>
</dbReference>
<dbReference type="EMBL" id="ASHM01031259">
    <property type="protein sequence ID" value="PNX76772.1"/>
    <property type="molecule type" value="Genomic_DNA"/>
</dbReference>
<evidence type="ECO:0000313" key="3">
    <source>
        <dbReference type="Proteomes" id="UP000236291"/>
    </source>
</evidence>
<proteinExistence type="predicted"/>
<dbReference type="STRING" id="57577.A0A2K3LE22"/>
<organism evidence="2 3">
    <name type="scientific">Trifolium pratense</name>
    <name type="common">Red clover</name>
    <dbReference type="NCBI Taxonomy" id="57577"/>
    <lineage>
        <taxon>Eukaryota</taxon>
        <taxon>Viridiplantae</taxon>
        <taxon>Streptophyta</taxon>
        <taxon>Embryophyta</taxon>
        <taxon>Tracheophyta</taxon>
        <taxon>Spermatophyta</taxon>
        <taxon>Magnoliopsida</taxon>
        <taxon>eudicotyledons</taxon>
        <taxon>Gunneridae</taxon>
        <taxon>Pentapetalae</taxon>
        <taxon>rosids</taxon>
        <taxon>fabids</taxon>
        <taxon>Fabales</taxon>
        <taxon>Fabaceae</taxon>
        <taxon>Papilionoideae</taxon>
        <taxon>50 kb inversion clade</taxon>
        <taxon>NPAAA clade</taxon>
        <taxon>Hologalegina</taxon>
        <taxon>IRL clade</taxon>
        <taxon>Trifolieae</taxon>
        <taxon>Trifolium</taxon>
    </lineage>
</organism>
<sequence>GDHVYGWLRNGVDGPSKFLFLVAVWWIWRVRNQLCMENEVVSYFTLRMRIDNFAQRLKTCFLQKNISPTTRMVRWNAQGGNGMILNVDGSSIGIPGVSGFGGLIRNSNGGWIQGFARNIGISNILHAELLAMYYGLVLADHPNIKDLLTRDWRVRVVHTLREGNACADYLAKIGAGNPEAYSTITILQME</sequence>
<comment type="caution">
    <text evidence="2">The sequence shown here is derived from an EMBL/GenBank/DDBJ whole genome shotgun (WGS) entry which is preliminary data.</text>
</comment>
<reference evidence="2 3" key="1">
    <citation type="journal article" date="2014" name="Am. J. Bot.">
        <title>Genome assembly and annotation for red clover (Trifolium pratense; Fabaceae).</title>
        <authorList>
            <person name="Istvanek J."/>
            <person name="Jaros M."/>
            <person name="Krenek A."/>
            <person name="Repkova J."/>
        </authorList>
    </citation>
    <scope>NUCLEOTIDE SEQUENCE [LARGE SCALE GENOMIC DNA]</scope>
    <source>
        <strain evidence="3">cv. Tatra</strain>
        <tissue evidence="2">Young leaves</tissue>
    </source>
</reference>
<evidence type="ECO:0000259" key="1">
    <source>
        <dbReference type="Pfam" id="PF13456"/>
    </source>
</evidence>
<evidence type="ECO:0000313" key="2">
    <source>
        <dbReference type="EMBL" id="PNX76772.1"/>
    </source>
</evidence>
<dbReference type="InterPro" id="IPR053151">
    <property type="entry name" value="RNase_H-like"/>
</dbReference>
<dbReference type="InterPro" id="IPR036397">
    <property type="entry name" value="RNaseH_sf"/>
</dbReference>
<dbReference type="PANTHER" id="PTHR47723:SF19">
    <property type="entry name" value="POLYNUCLEOTIDYL TRANSFERASE, RIBONUCLEASE H-LIKE SUPERFAMILY PROTEIN"/>
    <property type="match status" value="1"/>
</dbReference>